<gene>
    <name evidence="2" type="ORF">C7I55_08910</name>
</gene>
<name>A0A2P7QR69_9SPHN</name>
<comment type="caution">
    <text evidence="2">The sequence shown here is derived from an EMBL/GenBank/DDBJ whole genome shotgun (WGS) entry which is preliminary data.</text>
</comment>
<protein>
    <recommendedName>
        <fullName evidence="1">Phosphodiester glycosidase domain-containing protein</fullName>
    </recommendedName>
</protein>
<organism evidence="2 3">
    <name type="scientific">Allosphingosinicella deserti</name>
    <dbReference type="NCBI Taxonomy" id="2116704"/>
    <lineage>
        <taxon>Bacteria</taxon>
        <taxon>Pseudomonadati</taxon>
        <taxon>Pseudomonadota</taxon>
        <taxon>Alphaproteobacteria</taxon>
        <taxon>Sphingomonadales</taxon>
        <taxon>Sphingomonadaceae</taxon>
        <taxon>Allosphingosinicella</taxon>
    </lineage>
</organism>
<dbReference type="OrthoDB" id="5515706at2"/>
<feature type="domain" description="Phosphodiester glycosidase" evidence="1">
    <location>
        <begin position="100"/>
        <end position="246"/>
    </location>
</feature>
<dbReference type="EMBL" id="PXYI01000003">
    <property type="protein sequence ID" value="PSJ40447.1"/>
    <property type="molecule type" value="Genomic_DNA"/>
</dbReference>
<evidence type="ECO:0000313" key="2">
    <source>
        <dbReference type="EMBL" id="PSJ40447.1"/>
    </source>
</evidence>
<reference evidence="2 3" key="1">
    <citation type="submission" date="2018-03" db="EMBL/GenBank/DDBJ databases">
        <title>The draft genome of Sphingosinicella sp. GL-C-18.</title>
        <authorList>
            <person name="Liu L."/>
            <person name="Li L."/>
            <person name="Liang L."/>
            <person name="Zhang X."/>
            <person name="Wang T."/>
        </authorList>
    </citation>
    <scope>NUCLEOTIDE SEQUENCE [LARGE SCALE GENOMIC DNA]</scope>
    <source>
        <strain evidence="2 3">GL-C-18</strain>
    </source>
</reference>
<dbReference type="PROSITE" id="PS51257">
    <property type="entry name" value="PROKAR_LIPOPROTEIN"/>
    <property type="match status" value="1"/>
</dbReference>
<dbReference type="Pfam" id="PF09992">
    <property type="entry name" value="NAGPA"/>
    <property type="match status" value="1"/>
</dbReference>
<keyword evidence="3" id="KW-1185">Reference proteome</keyword>
<dbReference type="InterPro" id="IPR018711">
    <property type="entry name" value="NAGPA"/>
</dbReference>
<accession>A0A2P7QR69</accession>
<sequence length="270" mass="28291">MAAIRFSAIALALLTASCGTDTPRGGAVADTQADNGFDPATLAAPPACDSRTFEGTAFTICPFDTRQDRIVIALRGADGSPLRSLAALREDLGPTAAAQVRFAINGGMYDEDGGPVGLFVAAGRTVKPLNLRAGPGNFHLLPNGVFAVDAAGQVSVTPSARFRKTVGKPLWATQSGPMLVIDGKLHPRFDADGPSRLVRNGVGVIDGRRGYFAISEEGVSFGRFARLFRDALGCRNALFLDGSVSSLWDPAAGREDPYSALGPMIVVSRR</sequence>
<dbReference type="Proteomes" id="UP000241167">
    <property type="component" value="Unassembled WGS sequence"/>
</dbReference>
<evidence type="ECO:0000313" key="3">
    <source>
        <dbReference type="Proteomes" id="UP000241167"/>
    </source>
</evidence>
<evidence type="ECO:0000259" key="1">
    <source>
        <dbReference type="Pfam" id="PF09992"/>
    </source>
</evidence>
<dbReference type="AlphaFoldDB" id="A0A2P7QR69"/>
<proteinExistence type="predicted"/>
<dbReference type="RefSeq" id="WP_106512599.1">
    <property type="nucleotide sequence ID" value="NZ_PXYI01000003.1"/>
</dbReference>